<dbReference type="PANTHER" id="PTHR11432:SF3">
    <property type="entry name" value="NADH-UBIQUINONE OXIDOREDUCTASE CHAIN 1"/>
    <property type="match status" value="1"/>
</dbReference>
<evidence type="ECO:0000256" key="4">
    <source>
        <dbReference type="ARBA" id="ARBA00023136"/>
    </source>
</evidence>
<organism evidence="6">
    <name type="scientific">marine sediment metagenome</name>
    <dbReference type="NCBI Taxonomy" id="412755"/>
    <lineage>
        <taxon>unclassified sequences</taxon>
        <taxon>metagenomes</taxon>
        <taxon>ecological metagenomes</taxon>
    </lineage>
</organism>
<feature type="transmembrane region" description="Helical" evidence="5">
    <location>
        <begin position="237"/>
        <end position="259"/>
    </location>
</feature>
<feature type="transmembrane region" description="Helical" evidence="5">
    <location>
        <begin position="91"/>
        <end position="112"/>
    </location>
</feature>
<evidence type="ECO:0000256" key="1">
    <source>
        <dbReference type="ARBA" id="ARBA00004141"/>
    </source>
</evidence>
<feature type="transmembrane region" description="Helical" evidence="5">
    <location>
        <begin position="174"/>
        <end position="194"/>
    </location>
</feature>
<gene>
    <name evidence="6" type="ORF">S12H4_26863</name>
</gene>
<dbReference type="GO" id="GO:0016020">
    <property type="term" value="C:membrane"/>
    <property type="evidence" value="ECO:0007669"/>
    <property type="project" value="UniProtKB-SubCell"/>
</dbReference>
<evidence type="ECO:0000313" key="6">
    <source>
        <dbReference type="EMBL" id="GAI92980.1"/>
    </source>
</evidence>
<comment type="caution">
    <text evidence="6">The sequence shown here is derived from an EMBL/GenBank/DDBJ whole genome shotgun (WGS) entry which is preliminary data.</text>
</comment>
<proteinExistence type="inferred from homology"/>
<dbReference type="GO" id="GO:0009060">
    <property type="term" value="P:aerobic respiration"/>
    <property type="evidence" value="ECO:0007669"/>
    <property type="project" value="TreeGrafter"/>
</dbReference>
<feature type="transmembrane region" description="Helical" evidence="5">
    <location>
        <begin position="200"/>
        <end position="217"/>
    </location>
</feature>
<dbReference type="EMBL" id="BARW01015286">
    <property type="protein sequence ID" value="GAI92980.1"/>
    <property type="molecule type" value="Genomic_DNA"/>
</dbReference>
<feature type="transmembrane region" description="Helical" evidence="5">
    <location>
        <begin position="48"/>
        <end position="70"/>
    </location>
</feature>
<name>X1TZJ7_9ZZZZ</name>
<evidence type="ECO:0000256" key="5">
    <source>
        <dbReference type="SAM" id="Phobius"/>
    </source>
</evidence>
<feature type="non-terminal residue" evidence="6">
    <location>
        <position position="261"/>
    </location>
</feature>
<accession>X1TZJ7</accession>
<sequence length="261" mass="28514">MLKEDIIPAKGDKLIHWLAPVVAFVPVLMIFAVVPFQNGALLADLNIGILYIVAITSVAAVGVFMAGWASNNKFSLLGAMRDVAQVVSYEIPLILAIAGVVLVAGSLSMNRIVEAQSVPFILLQPLGFLIFFMAACAEVNRTPFDLLEAESEIVAGFHTEYSGMKFALFYLTEYAEVLALSAIATTLFLCGWKGPLLPPFLWFLIKVFAVFCLIVWVRSTIPRLRIDQVMAFAWKGLLPLALINLFITAVEIVALPAGLPW</sequence>
<dbReference type="Pfam" id="PF00146">
    <property type="entry name" value="NADHdh"/>
    <property type="match status" value="1"/>
</dbReference>
<evidence type="ECO:0000256" key="2">
    <source>
        <dbReference type="ARBA" id="ARBA00022692"/>
    </source>
</evidence>
<dbReference type="InterPro" id="IPR001694">
    <property type="entry name" value="NADH_UbQ_OxRdtase_su1/FPO"/>
</dbReference>
<keyword evidence="4 5" id="KW-0472">Membrane</keyword>
<dbReference type="AlphaFoldDB" id="X1TZJ7"/>
<reference evidence="6" key="1">
    <citation type="journal article" date="2014" name="Front. Microbiol.">
        <title>High frequency of phylogenetically diverse reductive dehalogenase-homologous genes in deep subseafloor sedimentary metagenomes.</title>
        <authorList>
            <person name="Kawai M."/>
            <person name="Futagami T."/>
            <person name="Toyoda A."/>
            <person name="Takaki Y."/>
            <person name="Nishi S."/>
            <person name="Hori S."/>
            <person name="Arai W."/>
            <person name="Tsubouchi T."/>
            <person name="Morono Y."/>
            <person name="Uchiyama I."/>
            <person name="Ito T."/>
            <person name="Fujiyama A."/>
            <person name="Inagaki F."/>
            <person name="Takami H."/>
        </authorList>
    </citation>
    <scope>NUCLEOTIDE SEQUENCE</scope>
    <source>
        <strain evidence="6">Expedition CK06-06</strain>
    </source>
</reference>
<evidence type="ECO:0000256" key="3">
    <source>
        <dbReference type="ARBA" id="ARBA00022989"/>
    </source>
</evidence>
<comment type="subcellular location">
    <subcellularLocation>
        <location evidence="1">Membrane</location>
        <topology evidence="1">Multi-pass membrane protein</topology>
    </subcellularLocation>
</comment>
<dbReference type="GO" id="GO:0003954">
    <property type="term" value="F:NADH dehydrogenase activity"/>
    <property type="evidence" value="ECO:0007669"/>
    <property type="project" value="TreeGrafter"/>
</dbReference>
<evidence type="ECO:0008006" key="7">
    <source>
        <dbReference type="Google" id="ProtNLM"/>
    </source>
</evidence>
<dbReference type="PANTHER" id="PTHR11432">
    <property type="entry name" value="NADH DEHYDROGENASE SUBUNIT 1"/>
    <property type="match status" value="1"/>
</dbReference>
<feature type="transmembrane region" description="Helical" evidence="5">
    <location>
        <begin position="14"/>
        <end position="36"/>
    </location>
</feature>
<keyword evidence="3 5" id="KW-1133">Transmembrane helix</keyword>
<keyword evidence="2 5" id="KW-0812">Transmembrane</keyword>
<protein>
    <recommendedName>
        <fullName evidence="7">NADH:ubiquinone oxidoreductase subunit 1 (Chain H)</fullName>
    </recommendedName>
</protein>
<dbReference type="HAMAP" id="MF_01350">
    <property type="entry name" value="NDH1_NuoH"/>
    <property type="match status" value="1"/>
</dbReference>